<dbReference type="Proteomes" id="UP000677228">
    <property type="component" value="Unassembled WGS sequence"/>
</dbReference>
<evidence type="ECO:0000313" key="4">
    <source>
        <dbReference type="EMBL" id="CAF4186921.1"/>
    </source>
</evidence>
<gene>
    <name evidence="1" type="ORF">GPM918_LOCUS16283</name>
    <name evidence="2" type="ORF">OVA965_LOCUS31988</name>
    <name evidence="3" type="ORF">SRO942_LOCUS16283</name>
    <name evidence="4" type="ORF">TMI583_LOCUS32840</name>
</gene>
<name>A0A814KHT6_9BILA</name>
<dbReference type="EMBL" id="CAJNOK010024551">
    <property type="protein sequence ID" value="CAF1378142.1"/>
    <property type="molecule type" value="Genomic_DNA"/>
</dbReference>
<dbReference type="EMBL" id="CAJNOQ010004248">
    <property type="protein sequence ID" value="CAF1051021.1"/>
    <property type="molecule type" value="Genomic_DNA"/>
</dbReference>
<dbReference type="EMBL" id="CAJOBA010046240">
    <property type="protein sequence ID" value="CAF4186921.1"/>
    <property type="molecule type" value="Genomic_DNA"/>
</dbReference>
<organism evidence="1 5">
    <name type="scientific">Didymodactylos carnosus</name>
    <dbReference type="NCBI Taxonomy" id="1234261"/>
    <lineage>
        <taxon>Eukaryota</taxon>
        <taxon>Metazoa</taxon>
        <taxon>Spiralia</taxon>
        <taxon>Gnathifera</taxon>
        <taxon>Rotifera</taxon>
        <taxon>Eurotatoria</taxon>
        <taxon>Bdelloidea</taxon>
        <taxon>Philodinida</taxon>
        <taxon>Philodinidae</taxon>
        <taxon>Didymodactylos</taxon>
    </lineage>
</organism>
<accession>A0A814KHT6</accession>
<protein>
    <submittedName>
        <fullName evidence="1">Uncharacterized protein</fullName>
    </submittedName>
</protein>
<dbReference type="EMBL" id="CAJOBC010004248">
    <property type="protein sequence ID" value="CAF3820565.1"/>
    <property type="molecule type" value="Genomic_DNA"/>
</dbReference>
<keyword evidence="5" id="KW-1185">Reference proteome</keyword>
<evidence type="ECO:0000313" key="1">
    <source>
        <dbReference type="EMBL" id="CAF1051021.1"/>
    </source>
</evidence>
<dbReference type="AlphaFoldDB" id="A0A814KHT6"/>
<evidence type="ECO:0000313" key="2">
    <source>
        <dbReference type="EMBL" id="CAF1378142.1"/>
    </source>
</evidence>
<sequence>MGTSFHRSTIRSTNEYTFDDCLPNDFESEAINQTQAAEENLRTLIDDDVSGNNGEIMNAASTNNTRTKTQLFFTTATTKIIDQIENRNIGHE</sequence>
<evidence type="ECO:0000313" key="3">
    <source>
        <dbReference type="EMBL" id="CAF3820565.1"/>
    </source>
</evidence>
<comment type="caution">
    <text evidence="1">The sequence shown here is derived from an EMBL/GenBank/DDBJ whole genome shotgun (WGS) entry which is preliminary data.</text>
</comment>
<reference evidence="1" key="1">
    <citation type="submission" date="2021-02" db="EMBL/GenBank/DDBJ databases">
        <authorList>
            <person name="Nowell W R."/>
        </authorList>
    </citation>
    <scope>NUCLEOTIDE SEQUENCE</scope>
</reference>
<dbReference type="Proteomes" id="UP000681722">
    <property type="component" value="Unassembled WGS sequence"/>
</dbReference>
<proteinExistence type="predicted"/>
<dbReference type="Proteomes" id="UP000682733">
    <property type="component" value="Unassembled WGS sequence"/>
</dbReference>
<dbReference type="Proteomes" id="UP000663829">
    <property type="component" value="Unassembled WGS sequence"/>
</dbReference>
<evidence type="ECO:0000313" key="5">
    <source>
        <dbReference type="Proteomes" id="UP000663829"/>
    </source>
</evidence>